<name>A0A4Q0SWX5_9BACT</name>
<dbReference type="InterPro" id="IPR036514">
    <property type="entry name" value="SGNH_hydro_sf"/>
</dbReference>
<evidence type="ECO:0000313" key="3">
    <source>
        <dbReference type="Proteomes" id="UP000289437"/>
    </source>
</evidence>
<feature type="domain" description="SGNH hydrolase-type esterase" evidence="1">
    <location>
        <begin position="51"/>
        <end position="212"/>
    </location>
</feature>
<dbReference type="GO" id="GO:0004622">
    <property type="term" value="F:phosphatidylcholine lysophospholipase activity"/>
    <property type="evidence" value="ECO:0007669"/>
    <property type="project" value="TreeGrafter"/>
</dbReference>
<dbReference type="AlphaFoldDB" id="A0A4Q0SWX5"/>
<dbReference type="InterPro" id="IPR051532">
    <property type="entry name" value="Ester_Hydrolysis_Enzymes"/>
</dbReference>
<dbReference type="RefSeq" id="WP_128914957.1">
    <property type="nucleotide sequence ID" value="NZ_RDSM01000003.1"/>
</dbReference>
<organism evidence="2 3">
    <name type="scientific">Granulicella sibirica</name>
    <dbReference type="NCBI Taxonomy" id="2479048"/>
    <lineage>
        <taxon>Bacteria</taxon>
        <taxon>Pseudomonadati</taxon>
        <taxon>Acidobacteriota</taxon>
        <taxon>Terriglobia</taxon>
        <taxon>Terriglobales</taxon>
        <taxon>Acidobacteriaceae</taxon>
        <taxon>Granulicella</taxon>
    </lineage>
</organism>
<evidence type="ECO:0000313" key="2">
    <source>
        <dbReference type="EMBL" id="RXH55317.1"/>
    </source>
</evidence>
<gene>
    <name evidence="2" type="ORF">GRAN_4421</name>
</gene>
<dbReference type="CDD" id="cd01822">
    <property type="entry name" value="Lysophospholipase_L1_like"/>
    <property type="match status" value="1"/>
</dbReference>
<dbReference type="PANTHER" id="PTHR30383">
    <property type="entry name" value="THIOESTERASE 1/PROTEASE 1/LYSOPHOSPHOLIPASE L1"/>
    <property type="match status" value="1"/>
</dbReference>
<evidence type="ECO:0000259" key="1">
    <source>
        <dbReference type="Pfam" id="PF13472"/>
    </source>
</evidence>
<protein>
    <submittedName>
        <fullName evidence="2">Arylesterase</fullName>
    </submittedName>
</protein>
<reference evidence="2 3" key="1">
    <citation type="submission" date="2018-11" db="EMBL/GenBank/DDBJ databases">
        <authorList>
            <person name="Mardanov A.V."/>
            <person name="Ravin N.V."/>
            <person name="Dedysh S.N."/>
        </authorList>
    </citation>
    <scope>NUCLEOTIDE SEQUENCE [LARGE SCALE GENOMIC DNA]</scope>
    <source>
        <strain evidence="2 3">AF10</strain>
    </source>
</reference>
<keyword evidence="3" id="KW-1185">Reference proteome</keyword>
<dbReference type="EMBL" id="RDSM01000003">
    <property type="protein sequence ID" value="RXH55317.1"/>
    <property type="molecule type" value="Genomic_DNA"/>
</dbReference>
<accession>A0A4Q0SWX5</accession>
<sequence length="227" mass="23803">MRVFGVLILAGAFVGVVGCKTNKPVPEATPTTATTAPAPEASQDTRPLLVCFGDSLTAGYGADPGSSYPDFLQKDLDTAGYLYRVVNEGVSGNTTKDGVERLPGVIAMHPAAVIVEFGGNDGLRGLKVQITRENLATIISGIKASGAKVLIAGISLPPDFGPDYVSTFTANYASLAKQFNVPLYPFMLKDVYGIDGMMQADRTHATNAGNEIVARNVMAAVTPLLHK</sequence>
<dbReference type="PROSITE" id="PS51257">
    <property type="entry name" value="PROKAR_LIPOPROTEIN"/>
    <property type="match status" value="1"/>
</dbReference>
<reference evidence="3" key="2">
    <citation type="submission" date="2019-02" db="EMBL/GenBank/DDBJ databases">
        <title>Granulicella sibirica sp. nov., a psychrotolerant acidobacterium isolated from an organic soil layer in forested tundra, West Siberia.</title>
        <authorList>
            <person name="Oshkin I.Y."/>
            <person name="Kulichevskaya I.S."/>
            <person name="Rijpstra W.I.C."/>
            <person name="Sinninghe Damste J.S."/>
            <person name="Rakitin A.L."/>
            <person name="Ravin N.V."/>
            <person name="Dedysh S.N."/>
        </authorList>
    </citation>
    <scope>NUCLEOTIDE SEQUENCE [LARGE SCALE GENOMIC DNA]</scope>
    <source>
        <strain evidence="3">AF10</strain>
    </source>
</reference>
<dbReference type="Gene3D" id="3.40.50.1110">
    <property type="entry name" value="SGNH hydrolase"/>
    <property type="match status" value="1"/>
</dbReference>
<dbReference type="PANTHER" id="PTHR30383:SF24">
    <property type="entry name" value="THIOESTERASE 1_PROTEASE 1_LYSOPHOSPHOLIPASE L1"/>
    <property type="match status" value="1"/>
</dbReference>
<dbReference type="InterPro" id="IPR013830">
    <property type="entry name" value="SGNH_hydro"/>
</dbReference>
<dbReference type="OrthoDB" id="9777593at2"/>
<comment type="caution">
    <text evidence="2">The sequence shown here is derived from an EMBL/GenBank/DDBJ whole genome shotgun (WGS) entry which is preliminary data.</text>
</comment>
<dbReference type="SUPFAM" id="SSF52266">
    <property type="entry name" value="SGNH hydrolase"/>
    <property type="match status" value="1"/>
</dbReference>
<proteinExistence type="predicted"/>
<dbReference type="Proteomes" id="UP000289437">
    <property type="component" value="Unassembled WGS sequence"/>
</dbReference>
<dbReference type="Pfam" id="PF13472">
    <property type="entry name" value="Lipase_GDSL_2"/>
    <property type="match status" value="1"/>
</dbReference>